<evidence type="ECO:0000313" key="8">
    <source>
        <dbReference type="EMBL" id="MEC0227761.1"/>
    </source>
</evidence>
<dbReference type="InterPro" id="IPR011701">
    <property type="entry name" value="MFS"/>
</dbReference>
<dbReference type="InterPro" id="IPR020846">
    <property type="entry name" value="MFS_dom"/>
</dbReference>
<feature type="transmembrane region" description="Helical" evidence="6">
    <location>
        <begin position="360"/>
        <end position="379"/>
    </location>
</feature>
<evidence type="ECO:0000256" key="6">
    <source>
        <dbReference type="SAM" id="Phobius"/>
    </source>
</evidence>
<keyword evidence="9" id="KW-1185">Reference proteome</keyword>
<feature type="transmembrane region" description="Helical" evidence="6">
    <location>
        <begin position="12"/>
        <end position="37"/>
    </location>
</feature>
<keyword evidence="5 6" id="KW-0472">Membrane</keyword>
<dbReference type="Proteomes" id="UP001338137">
    <property type="component" value="Unassembled WGS sequence"/>
</dbReference>
<name>A0ABU6G1C1_9BACL</name>
<sequence>MSSTQSIFGTKYLALSIGIILAVMAVGFEGLAVTTIAPAIANDLEGISLYGWIFSAYLLAQIIGTLVVGRLIDRKGPALPFSVAIVLFVIGLITAAVATDMIVLISSRALQGFGAGAMMTCVYTAISLSYPDELRPKILGAFGTAYVLPSMIGPYVAGVISQQFSWRFVFWGVLPFLLLATFLSLPVFRKLQIPNVQKASGAGATWLSILLALGTGLFLSGLGMLPRTLGIVLVLVGLVLMAQPLRKLLPGGTLRFRRGLPSLIASRGLFFAAYVSTQNFLVLALTETKGLTADLAGLIVASAALSWCVVSYLQSYWDAGDQGRGRNKRIRIGVFLMIIGIGIVVWVPGINIALSIIGQMITGIGIGLAHPTSGAVAFANAKEGESGQVSANLQFADSFTPGIVIGIGGAIIAVGQASGLLMEGGISGAMLLNLVLIVLSLLASTRLKINVKEGKHT</sequence>
<dbReference type="Pfam" id="PF07690">
    <property type="entry name" value="MFS_1"/>
    <property type="match status" value="1"/>
</dbReference>
<organism evidence="8 9">
    <name type="scientific">Paenibacillus alba</name>
    <dbReference type="NCBI Taxonomy" id="1197127"/>
    <lineage>
        <taxon>Bacteria</taxon>
        <taxon>Bacillati</taxon>
        <taxon>Bacillota</taxon>
        <taxon>Bacilli</taxon>
        <taxon>Bacillales</taxon>
        <taxon>Paenibacillaceae</taxon>
        <taxon>Paenibacillus</taxon>
    </lineage>
</organism>
<feature type="transmembrane region" description="Helical" evidence="6">
    <location>
        <begin position="81"/>
        <end position="103"/>
    </location>
</feature>
<protein>
    <submittedName>
        <fullName evidence="8">MFS transporter</fullName>
    </submittedName>
</protein>
<feature type="transmembrane region" description="Helical" evidence="6">
    <location>
        <begin position="49"/>
        <end position="69"/>
    </location>
</feature>
<feature type="transmembrane region" description="Helical" evidence="6">
    <location>
        <begin position="295"/>
        <end position="313"/>
    </location>
</feature>
<feature type="transmembrane region" description="Helical" evidence="6">
    <location>
        <begin position="334"/>
        <end position="354"/>
    </location>
</feature>
<keyword evidence="4 6" id="KW-1133">Transmembrane helix</keyword>
<reference evidence="8 9" key="1">
    <citation type="submission" date="2023-03" db="EMBL/GenBank/DDBJ databases">
        <title>Bacillus Genome Sequencing.</title>
        <authorList>
            <person name="Dunlap C."/>
        </authorList>
    </citation>
    <scope>NUCLEOTIDE SEQUENCE [LARGE SCALE GENOMIC DNA]</scope>
    <source>
        <strain evidence="8 9">BD-533</strain>
    </source>
</reference>
<accession>A0ABU6G1C1</accession>
<dbReference type="SUPFAM" id="SSF103473">
    <property type="entry name" value="MFS general substrate transporter"/>
    <property type="match status" value="1"/>
</dbReference>
<feature type="transmembrane region" description="Helical" evidence="6">
    <location>
        <begin position="168"/>
        <end position="188"/>
    </location>
</feature>
<dbReference type="Gene3D" id="1.20.1250.20">
    <property type="entry name" value="MFS general substrate transporter like domains"/>
    <property type="match status" value="2"/>
</dbReference>
<keyword evidence="3 6" id="KW-0812">Transmembrane</keyword>
<dbReference type="PANTHER" id="PTHR23501">
    <property type="entry name" value="MAJOR FACILITATOR SUPERFAMILY"/>
    <property type="match status" value="1"/>
</dbReference>
<evidence type="ECO:0000259" key="7">
    <source>
        <dbReference type="PROSITE" id="PS50850"/>
    </source>
</evidence>
<feature type="transmembrane region" description="Helical" evidence="6">
    <location>
        <begin position="200"/>
        <end position="219"/>
    </location>
</feature>
<feature type="transmembrane region" description="Helical" evidence="6">
    <location>
        <begin position="263"/>
        <end position="283"/>
    </location>
</feature>
<feature type="transmembrane region" description="Helical" evidence="6">
    <location>
        <begin position="225"/>
        <end position="242"/>
    </location>
</feature>
<dbReference type="PRINTS" id="PR01036">
    <property type="entry name" value="TCRTETB"/>
</dbReference>
<dbReference type="RefSeq" id="WP_326072057.1">
    <property type="nucleotide sequence ID" value="NZ_JARLKY010000023.1"/>
</dbReference>
<evidence type="ECO:0000256" key="2">
    <source>
        <dbReference type="ARBA" id="ARBA00022448"/>
    </source>
</evidence>
<evidence type="ECO:0000256" key="3">
    <source>
        <dbReference type="ARBA" id="ARBA00022692"/>
    </source>
</evidence>
<feature type="transmembrane region" description="Helical" evidence="6">
    <location>
        <begin position="109"/>
        <end position="126"/>
    </location>
</feature>
<gene>
    <name evidence="8" type="ORF">P4I72_11565</name>
</gene>
<evidence type="ECO:0000313" key="9">
    <source>
        <dbReference type="Proteomes" id="UP001338137"/>
    </source>
</evidence>
<keyword evidence="2" id="KW-0813">Transport</keyword>
<comment type="caution">
    <text evidence="8">The sequence shown here is derived from an EMBL/GenBank/DDBJ whole genome shotgun (WGS) entry which is preliminary data.</text>
</comment>
<feature type="transmembrane region" description="Helical" evidence="6">
    <location>
        <begin position="424"/>
        <end position="443"/>
    </location>
</feature>
<dbReference type="EMBL" id="JARLKY010000023">
    <property type="protein sequence ID" value="MEC0227761.1"/>
    <property type="molecule type" value="Genomic_DNA"/>
</dbReference>
<dbReference type="PANTHER" id="PTHR23501:SF154">
    <property type="entry name" value="MULTIDRUG-EFFLUX TRANSPORTER RV1634-RELATED"/>
    <property type="match status" value="1"/>
</dbReference>
<comment type="subcellular location">
    <subcellularLocation>
        <location evidence="1">Cell membrane</location>
        <topology evidence="1">Multi-pass membrane protein</topology>
    </subcellularLocation>
</comment>
<dbReference type="InterPro" id="IPR036259">
    <property type="entry name" value="MFS_trans_sf"/>
</dbReference>
<feature type="transmembrane region" description="Helical" evidence="6">
    <location>
        <begin position="399"/>
        <end position="418"/>
    </location>
</feature>
<feature type="domain" description="Major facilitator superfamily (MFS) profile" evidence="7">
    <location>
        <begin position="15"/>
        <end position="452"/>
    </location>
</feature>
<feature type="transmembrane region" description="Helical" evidence="6">
    <location>
        <begin position="138"/>
        <end position="156"/>
    </location>
</feature>
<evidence type="ECO:0000256" key="1">
    <source>
        <dbReference type="ARBA" id="ARBA00004651"/>
    </source>
</evidence>
<evidence type="ECO:0000256" key="5">
    <source>
        <dbReference type="ARBA" id="ARBA00023136"/>
    </source>
</evidence>
<evidence type="ECO:0000256" key="4">
    <source>
        <dbReference type="ARBA" id="ARBA00022989"/>
    </source>
</evidence>
<dbReference type="PROSITE" id="PS50850">
    <property type="entry name" value="MFS"/>
    <property type="match status" value="1"/>
</dbReference>
<proteinExistence type="predicted"/>